<dbReference type="Proteomes" id="UP000052022">
    <property type="component" value="Unassembled WGS sequence"/>
</dbReference>
<dbReference type="PROSITE" id="PS00572">
    <property type="entry name" value="GLYCOSYL_HYDROL_F1_1"/>
    <property type="match status" value="1"/>
</dbReference>
<evidence type="ECO:0000256" key="8">
    <source>
        <dbReference type="PIRSR" id="PIRSR617736-1"/>
    </source>
</evidence>
<protein>
    <recommendedName>
        <fullName evidence="2 11">Beta-glucosidase</fullName>
        <ecNumber evidence="2 11">3.2.1.21</ecNumber>
    </recommendedName>
</protein>
<dbReference type="FunFam" id="3.20.20.80:FF:000004">
    <property type="entry name" value="Beta-glucosidase 6-phospho-beta-glucosidase"/>
    <property type="match status" value="1"/>
</dbReference>
<evidence type="ECO:0000256" key="6">
    <source>
        <dbReference type="ARBA" id="ARBA00023295"/>
    </source>
</evidence>
<evidence type="ECO:0000256" key="7">
    <source>
        <dbReference type="ARBA" id="ARBA00023326"/>
    </source>
</evidence>
<keyword evidence="5" id="KW-0119">Carbohydrate metabolism</keyword>
<feature type="active site" description="Nucleophile" evidence="8 10">
    <location>
        <position position="351"/>
    </location>
</feature>
<organism evidence="12 13">
    <name type="scientific">Tritonibacter multivorans</name>
    <dbReference type="NCBI Taxonomy" id="928856"/>
    <lineage>
        <taxon>Bacteria</taxon>
        <taxon>Pseudomonadati</taxon>
        <taxon>Pseudomonadota</taxon>
        <taxon>Alphaproteobacteria</taxon>
        <taxon>Rhodobacterales</taxon>
        <taxon>Paracoccaceae</taxon>
        <taxon>Tritonibacter</taxon>
    </lineage>
</organism>
<feature type="binding site" evidence="9">
    <location>
        <position position="166"/>
    </location>
    <ligand>
        <name>substrate</name>
    </ligand>
</feature>
<dbReference type="STRING" id="928856.SAMN04488049_10429"/>
<keyword evidence="13" id="KW-1185">Reference proteome</keyword>
<dbReference type="GO" id="GO:0005829">
    <property type="term" value="C:cytosol"/>
    <property type="evidence" value="ECO:0007669"/>
    <property type="project" value="TreeGrafter"/>
</dbReference>
<dbReference type="Pfam" id="PF00232">
    <property type="entry name" value="Glyco_hydro_1"/>
    <property type="match status" value="1"/>
</dbReference>
<reference evidence="12 13" key="1">
    <citation type="submission" date="2015-09" db="EMBL/GenBank/DDBJ databases">
        <authorList>
            <consortium name="Swine Surveillance"/>
        </authorList>
    </citation>
    <scope>NUCLEOTIDE SEQUENCE [LARGE SCALE GENOMIC DNA]</scope>
    <source>
        <strain evidence="12 13">CECT 7557</strain>
    </source>
</reference>
<sequence>MNFKRSDFPSDFEFGVATSAYQIEGHQFGGAGRTHWDTFAATPGNVVRAEHGGIACDHYHRFEADLDLVAHAGLDCYRFSTSWARVLPDGRGTINQEGLDFYDRLTDAMLARGIKPCVTLYHWEMPAALADLGGWRNRDVAKWFADFAEIIMGRIGDRMHSIATINEPWCVSWLSHFVGAHAPGLRDIRAAARAMHHVLLAHGTATQAMRAMGLGNLGAVFNLEWATPADDSDAARQAAAVQDAIYNRFFMGGVFDKAYPALALEGLEPHLPKGWQDDFECIGAPVDWCGINYYTRSLLAQAEGPWPHSQLVPGPLPKTQMGWEIYPQGLYDLLVRAARDYTGDLPLFVTENGMANADIAQAGAVQDDIRIDYINQHIAAVQRAIADGAPVQGYFLWSLLDNYEWSLGYEKRFGLVHVDFETLERVPKASFKALRQALRR</sequence>
<comment type="catalytic activity">
    <reaction evidence="11">
        <text>Hydrolysis of terminal, non-reducing beta-D-glucosyl residues with release of beta-D-glucose.</text>
        <dbReference type="EC" id="3.2.1.21"/>
    </reaction>
</comment>
<evidence type="ECO:0000256" key="1">
    <source>
        <dbReference type="ARBA" id="ARBA00010838"/>
    </source>
</evidence>
<dbReference type="PANTHER" id="PTHR10353">
    <property type="entry name" value="GLYCOSYL HYDROLASE"/>
    <property type="match status" value="1"/>
</dbReference>
<evidence type="ECO:0000256" key="4">
    <source>
        <dbReference type="ARBA" id="ARBA00023001"/>
    </source>
</evidence>
<evidence type="ECO:0000256" key="11">
    <source>
        <dbReference type="RuleBase" id="RU361175"/>
    </source>
</evidence>
<evidence type="ECO:0000256" key="3">
    <source>
        <dbReference type="ARBA" id="ARBA00022801"/>
    </source>
</evidence>
<evidence type="ECO:0000256" key="2">
    <source>
        <dbReference type="ARBA" id="ARBA00012744"/>
    </source>
</evidence>
<proteinExistence type="inferred from homology"/>
<feature type="binding site" evidence="9">
    <location>
        <position position="22"/>
    </location>
    <ligand>
        <name>substrate</name>
    </ligand>
</feature>
<comment type="similarity">
    <text evidence="1 11">Belongs to the glycosyl hydrolase 1 family.</text>
</comment>
<dbReference type="InterPro" id="IPR017736">
    <property type="entry name" value="Glyco_hydro_1_beta-glucosidase"/>
</dbReference>
<dbReference type="PRINTS" id="PR00131">
    <property type="entry name" value="GLHYDRLASE1"/>
</dbReference>
<feature type="active site" description="Proton donor" evidence="8">
    <location>
        <position position="167"/>
    </location>
</feature>
<dbReference type="InterPro" id="IPR001360">
    <property type="entry name" value="Glyco_hydro_1"/>
</dbReference>
<evidence type="ECO:0000256" key="9">
    <source>
        <dbReference type="PIRSR" id="PIRSR617736-2"/>
    </source>
</evidence>
<dbReference type="AlphaFoldDB" id="A0A0P1H107"/>
<feature type="binding site" evidence="9">
    <location>
        <position position="294"/>
    </location>
    <ligand>
        <name>substrate</name>
    </ligand>
</feature>
<keyword evidence="7" id="KW-0624">Polysaccharide degradation</keyword>
<feature type="binding site" evidence="9">
    <location>
        <position position="397"/>
    </location>
    <ligand>
        <name>substrate</name>
    </ligand>
</feature>
<accession>A0A0P1H107</accession>
<dbReference type="NCBIfam" id="TIGR03356">
    <property type="entry name" value="BGL"/>
    <property type="match status" value="1"/>
</dbReference>
<dbReference type="SUPFAM" id="SSF51445">
    <property type="entry name" value="(Trans)glycosidases"/>
    <property type="match status" value="1"/>
</dbReference>
<dbReference type="PANTHER" id="PTHR10353:SF36">
    <property type="entry name" value="LP05116P"/>
    <property type="match status" value="1"/>
</dbReference>
<dbReference type="InterPro" id="IPR017853">
    <property type="entry name" value="GH"/>
</dbReference>
<keyword evidence="4" id="KW-0136">Cellulose degradation</keyword>
<evidence type="ECO:0000256" key="10">
    <source>
        <dbReference type="PROSITE-ProRule" id="PRU10055"/>
    </source>
</evidence>
<dbReference type="Gene3D" id="3.20.20.80">
    <property type="entry name" value="Glycosidases"/>
    <property type="match status" value="1"/>
</dbReference>
<dbReference type="GO" id="GO:0030245">
    <property type="term" value="P:cellulose catabolic process"/>
    <property type="evidence" value="ECO:0007669"/>
    <property type="project" value="UniProtKB-KW"/>
</dbReference>
<dbReference type="EMBL" id="CYSD01000039">
    <property type="protein sequence ID" value="CUH80156.1"/>
    <property type="molecule type" value="Genomic_DNA"/>
</dbReference>
<dbReference type="RefSeq" id="WP_058290782.1">
    <property type="nucleotide sequence ID" value="NZ_CYSD01000039.1"/>
</dbReference>
<dbReference type="GO" id="GO:0008422">
    <property type="term" value="F:beta-glucosidase activity"/>
    <property type="evidence" value="ECO:0007669"/>
    <property type="project" value="UniProtKB-EC"/>
</dbReference>
<feature type="binding site" evidence="9">
    <location>
        <begin position="404"/>
        <end position="405"/>
    </location>
    <ligand>
        <name>substrate</name>
    </ligand>
</feature>
<name>A0A0P1H107_9RHOB</name>
<keyword evidence="3 11" id="KW-0378">Hydrolase</keyword>
<dbReference type="EC" id="3.2.1.21" evidence="2 11"/>
<keyword evidence="6 11" id="KW-0326">Glycosidase</keyword>
<evidence type="ECO:0000313" key="13">
    <source>
        <dbReference type="Proteomes" id="UP000052022"/>
    </source>
</evidence>
<gene>
    <name evidence="12" type="primary">bglA</name>
    <name evidence="12" type="ORF">TRM7557_02747</name>
</gene>
<feature type="binding site" evidence="9">
    <location>
        <position position="122"/>
    </location>
    <ligand>
        <name>substrate</name>
    </ligand>
</feature>
<evidence type="ECO:0000256" key="5">
    <source>
        <dbReference type="ARBA" id="ARBA00023277"/>
    </source>
</evidence>
<dbReference type="InterPro" id="IPR018120">
    <property type="entry name" value="Glyco_hydro_1_AS"/>
</dbReference>
<evidence type="ECO:0000313" key="12">
    <source>
        <dbReference type="EMBL" id="CUH80156.1"/>
    </source>
</evidence>
<dbReference type="OrthoDB" id="9765195at2"/>